<protein>
    <recommendedName>
        <fullName evidence="1">F-box domain-containing protein</fullName>
    </recommendedName>
</protein>
<organism evidence="2 3">
    <name type="scientific">Paramarasmius palmivorus</name>
    <dbReference type="NCBI Taxonomy" id="297713"/>
    <lineage>
        <taxon>Eukaryota</taxon>
        <taxon>Fungi</taxon>
        <taxon>Dikarya</taxon>
        <taxon>Basidiomycota</taxon>
        <taxon>Agaricomycotina</taxon>
        <taxon>Agaricomycetes</taxon>
        <taxon>Agaricomycetidae</taxon>
        <taxon>Agaricales</taxon>
        <taxon>Marasmiineae</taxon>
        <taxon>Marasmiaceae</taxon>
        <taxon>Paramarasmius</taxon>
    </lineage>
</organism>
<dbReference type="Proteomes" id="UP001383192">
    <property type="component" value="Unassembled WGS sequence"/>
</dbReference>
<dbReference type="Pfam" id="PF12937">
    <property type="entry name" value="F-box-like"/>
    <property type="match status" value="1"/>
</dbReference>
<dbReference type="InterPro" id="IPR036047">
    <property type="entry name" value="F-box-like_dom_sf"/>
</dbReference>
<name>A0AAW0DPS7_9AGAR</name>
<keyword evidence="3" id="KW-1185">Reference proteome</keyword>
<sequence length="521" mass="58337">MTENRGRFRHCGVSDLSTEVILQVFNRCPHRTTLATCRMVCRDWDSIIVDAPEFWTDVYVGFSCEDTLMVERYLRRSKMRNLTITFQRCESRSNWSSPSTRQILRLLLGQIARWEVVSFHLRGIHLSTLGHQFCKALEGVTGWQLKQFTFSHGGAWHAKDSRKFWKSVLSAPALQDLTWRQSSGAVFDRLYRPTGGSGTSTTWKHLTHLILDQAEVDHIITLLTTADALKELCVEWLMDTPILSSVDTPRLLLGELRTLRVDTGFDSKARLLGRVHTPALEHLVLVDDGVAFQPVIDLLERDVDGLVIAEVVIRDDSVDLFPRFMELISRSSRDLCELDVQFRVRTTLATLPLSVHTPPAEVFAELRSWFLAVDDGDGGCIKYALESTATPVLESLSIGCSHDCSREIASFLERSSPPLAELAFPVVDPDPVSLRMLLSSTCLAELWSLDCSGRTALSLVEILSETPFLLPSLTRLELAVLLADPDAIRNLRASRNAVSSVHLEPVIISPYGSRILSGVIE</sequence>
<dbReference type="AlphaFoldDB" id="A0AAW0DPS7"/>
<accession>A0AAW0DPS7</accession>
<evidence type="ECO:0000313" key="3">
    <source>
        <dbReference type="Proteomes" id="UP001383192"/>
    </source>
</evidence>
<dbReference type="EMBL" id="JAYKXP010000011">
    <property type="protein sequence ID" value="KAK7053075.1"/>
    <property type="molecule type" value="Genomic_DNA"/>
</dbReference>
<dbReference type="SUPFAM" id="SSF81383">
    <property type="entry name" value="F-box domain"/>
    <property type="match status" value="1"/>
</dbReference>
<reference evidence="2 3" key="1">
    <citation type="submission" date="2024-01" db="EMBL/GenBank/DDBJ databases">
        <title>A draft genome for a cacao thread blight-causing isolate of Paramarasmius palmivorus.</title>
        <authorList>
            <person name="Baruah I.K."/>
            <person name="Bukari Y."/>
            <person name="Amoako-Attah I."/>
            <person name="Meinhardt L.W."/>
            <person name="Bailey B.A."/>
            <person name="Cohen S.P."/>
        </authorList>
    </citation>
    <scope>NUCLEOTIDE SEQUENCE [LARGE SCALE GENOMIC DNA]</scope>
    <source>
        <strain evidence="2 3">GH-12</strain>
    </source>
</reference>
<dbReference type="Gene3D" id="1.20.1280.50">
    <property type="match status" value="1"/>
</dbReference>
<comment type="caution">
    <text evidence="2">The sequence shown here is derived from an EMBL/GenBank/DDBJ whole genome shotgun (WGS) entry which is preliminary data.</text>
</comment>
<evidence type="ECO:0000259" key="1">
    <source>
        <dbReference type="Pfam" id="PF12937"/>
    </source>
</evidence>
<feature type="domain" description="F-box" evidence="1">
    <location>
        <begin position="18"/>
        <end position="59"/>
    </location>
</feature>
<proteinExistence type="predicted"/>
<gene>
    <name evidence="2" type="ORF">VNI00_004396</name>
</gene>
<dbReference type="InterPro" id="IPR001810">
    <property type="entry name" value="F-box_dom"/>
</dbReference>
<evidence type="ECO:0000313" key="2">
    <source>
        <dbReference type="EMBL" id="KAK7053075.1"/>
    </source>
</evidence>